<proteinExistence type="predicted"/>
<gene>
    <name evidence="1" type="ORF">DAPPUDRAFT_323271</name>
</gene>
<organism evidence="1 2">
    <name type="scientific">Daphnia pulex</name>
    <name type="common">Water flea</name>
    <dbReference type="NCBI Taxonomy" id="6669"/>
    <lineage>
        <taxon>Eukaryota</taxon>
        <taxon>Metazoa</taxon>
        <taxon>Ecdysozoa</taxon>
        <taxon>Arthropoda</taxon>
        <taxon>Crustacea</taxon>
        <taxon>Branchiopoda</taxon>
        <taxon>Diplostraca</taxon>
        <taxon>Cladocera</taxon>
        <taxon>Anomopoda</taxon>
        <taxon>Daphniidae</taxon>
        <taxon>Daphnia</taxon>
    </lineage>
</organism>
<dbReference type="EMBL" id="GL732574">
    <property type="protein sequence ID" value="EFX75581.1"/>
    <property type="molecule type" value="Genomic_DNA"/>
</dbReference>
<dbReference type="Proteomes" id="UP000000305">
    <property type="component" value="Unassembled WGS sequence"/>
</dbReference>
<dbReference type="AlphaFoldDB" id="E9GYD1"/>
<accession>E9GYD1</accession>
<evidence type="ECO:0000313" key="2">
    <source>
        <dbReference type="Proteomes" id="UP000000305"/>
    </source>
</evidence>
<protein>
    <submittedName>
        <fullName evidence="1">Uncharacterized protein</fullName>
    </submittedName>
</protein>
<sequence length="91" mass="10169">MTADIKDSNLLWLHSVWARVWGQPVRTEGVTVNAETLPVLMSQSRRGDFNAQIFLGVNCYYIAIIKALGFGHCDKPQLNLWVSVSFADSSL</sequence>
<keyword evidence="2" id="KW-1185">Reference proteome</keyword>
<name>E9GYD1_DAPPU</name>
<evidence type="ECO:0000313" key="1">
    <source>
        <dbReference type="EMBL" id="EFX75581.1"/>
    </source>
</evidence>
<dbReference type="HOGENOM" id="CLU_2429303_0_0_1"/>
<reference evidence="1 2" key="1">
    <citation type="journal article" date="2011" name="Science">
        <title>The ecoresponsive genome of Daphnia pulex.</title>
        <authorList>
            <person name="Colbourne J.K."/>
            <person name="Pfrender M.E."/>
            <person name="Gilbert D."/>
            <person name="Thomas W.K."/>
            <person name="Tucker A."/>
            <person name="Oakley T.H."/>
            <person name="Tokishita S."/>
            <person name="Aerts A."/>
            <person name="Arnold G.J."/>
            <person name="Basu M.K."/>
            <person name="Bauer D.J."/>
            <person name="Caceres C.E."/>
            <person name="Carmel L."/>
            <person name="Casola C."/>
            <person name="Choi J.H."/>
            <person name="Detter J.C."/>
            <person name="Dong Q."/>
            <person name="Dusheyko S."/>
            <person name="Eads B.D."/>
            <person name="Frohlich T."/>
            <person name="Geiler-Samerotte K.A."/>
            <person name="Gerlach D."/>
            <person name="Hatcher P."/>
            <person name="Jogdeo S."/>
            <person name="Krijgsveld J."/>
            <person name="Kriventseva E.V."/>
            <person name="Kultz D."/>
            <person name="Laforsch C."/>
            <person name="Lindquist E."/>
            <person name="Lopez J."/>
            <person name="Manak J.R."/>
            <person name="Muller J."/>
            <person name="Pangilinan J."/>
            <person name="Patwardhan R.P."/>
            <person name="Pitluck S."/>
            <person name="Pritham E.J."/>
            <person name="Rechtsteiner A."/>
            <person name="Rho M."/>
            <person name="Rogozin I.B."/>
            <person name="Sakarya O."/>
            <person name="Salamov A."/>
            <person name="Schaack S."/>
            <person name="Shapiro H."/>
            <person name="Shiga Y."/>
            <person name="Skalitzky C."/>
            <person name="Smith Z."/>
            <person name="Souvorov A."/>
            <person name="Sung W."/>
            <person name="Tang Z."/>
            <person name="Tsuchiya D."/>
            <person name="Tu H."/>
            <person name="Vos H."/>
            <person name="Wang M."/>
            <person name="Wolf Y.I."/>
            <person name="Yamagata H."/>
            <person name="Yamada T."/>
            <person name="Ye Y."/>
            <person name="Shaw J.R."/>
            <person name="Andrews J."/>
            <person name="Crease T.J."/>
            <person name="Tang H."/>
            <person name="Lucas S.M."/>
            <person name="Robertson H.M."/>
            <person name="Bork P."/>
            <person name="Koonin E.V."/>
            <person name="Zdobnov E.M."/>
            <person name="Grigoriev I.V."/>
            <person name="Lynch M."/>
            <person name="Boore J.L."/>
        </authorList>
    </citation>
    <scope>NUCLEOTIDE SEQUENCE [LARGE SCALE GENOMIC DNA]</scope>
</reference>
<dbReference type="InParanoid" id="E9GYD1"/>
<dbReference type="KEGG" id="dpx:DAPPUDRAFT_323271"/>